<dbReference type="EMBL" id="CAACVS010000063">
    <property type="protein sequence ID" value="VEU35616.1"/>
    <property type="molecule type" value="Genomic_DNA"/>
</dbReference>
<gene>
    <name evidence="1" type="ORF">PSNMU_V1.4_AUG-EV-PASAV3_0023590</name>
</gene>
<dbReference type="InterPro" id="IPR036388">
    <property type="entry name" value="WH-like_DNA-bd_sf"/>
</dbReference>
<organism evidence="1 2">
    <name type="scientific">Pseudo-nitzschia multistriata</name>
    <dbReference type="NCBI Taxonomy" id="183589"/>
    <lineage>
        <taxon>Eukaryota</taxon>
        <taxon>Sar</taxon>
        <taxon>Stramenopiles</taxon>
        <taxon>Ochrophyta</taxon>
        <taxon>Bacillariophyta</taxon>
        <taxon>Bacillariophyceae</taxon>
        <taxon>Bacillariophycidae</taxon>
        <taxon>Bacillariales</taxon>
        <taxon>Bacillariaceae</taxon>
        <taxon>Pseudo-nitzschia</taxon>
    </lineage>
</organism>
<dbReference type="Proteomes" id="UP000291116">
    <property type="component" value="Unassembled WGS sequence"/>
</dbReference>
<evidence type="ECO:0000313" key="2">
    <source>
        <dbReference type="Proteomes" id="UP000291116"/>
    </source>
</evidence>
<protein>
    <submittedName>
        <fullName evidence="1">Uncharacterized protein</fullName>
    </submittedName>
</protein>
<keyword evidence="2" id="KW-1185">Reference proteome</keyword>
<name>A0A448Z0R5_9STRA</name>
<dbReference type="Gene3D" id="1.10.10.10">
    <property type="entry name" value="Winged helix-like DNA-binding domain superfamily/Winged helix DNA-binding domain"/>
    <property type="match status" value="1"/>
</dbReference>
<proteinExistence type="predicted"/>
<dbReference type="AlphaFoldDB" id="A0A448Z0R5"/>
<reference evidence="1 2" key="1">
    <citation type="submission" date="2019-01" db="EMBL/GenBank/DDBJ databases">
        <authorList>
            <person name="Ferrante I. M."/>
        </authorList>
    </citation>
    <scope>NUCLEOTIDE SEQUENCE [LARGE SCALE GENOMIC DNA]</scope>
    <source>
        <strain evidence="1 2">B856</strain>
    </source>
</reference>
<sequence length="192" mass="21358">MPKEGKCVKKAATAKHKITASKSTKGLTSSQQKMIDTIAAISLQMQNNVVSRSIVAMQLKLTLKSVNNALSKLKQKGLVTMDTGVSVSITQDGVEQANLDSAKICKNNREHHLNTMDTFKLTPKQRQLFEELSDGSRKTKKNVASSLGYNRMKSFQNLLMPLKKFGILCYDKDTLWLSDAMFIFEARKESGP</sequence>
<evidence type="ECO:0000313" key="1">
    <source>
        <dbReference type="EMBL" id="VEU35616.1"/>
    </source>
</evidence>
<accession>A0A448Z0R5</accession>